<organism evidence="2 3">
    <name type="scientific">Streptomyces palmae</name>
    <dbReference type="NCBI Taxonomy" id="1701085"/>
    <lineage>
        <taxon>Bacteria</taxon>
        <taxon>Bacillati</taxon>
        <taxon>Actinomycetota</taxon>
        <taxon>Actinomycetes</taxon>
        <taxon>Kitasatosporales</taxon>
        <taxon>Streptomycetaceae</taxon>
        <taxon>Streptomyces</taxon>
    </lineage>
</organism>
<sequence length="197" mass="20372">MEGTNPVNKKLVTALSGGAALVLALSGCGGGGEDDKKVDAWAKTVCDDIQPQLKKIQSANAAIQRAEDEQDSKKLQQTDAQAFQEIAEAYRALGSSVQKAGAPPVDDGAQTQKAAVKELNGTAKAYEDLKTTVEKLNTSDKSEFAAGLKGIVEELKKLSTSGGKALAQLQAGKVGTSMSQQKGCQRPTGAAVPEPTA</sequence>
<dbReference type="AlphaFoldDB" id="A0A4Z0HFK9"/>
<comment type="caution">
    <text evidence="2">The sequence shown here is derived from an EMBL/GenBank/DDBJ whole genome shotgun (WGS) entry which is preliminary data.</text>
</comment>
<protein>
    <submittedName>
        <fullName evidence="2">Small secreted protein</fullName>
    </submittedName>
</protein>
<dbReference type="Proteomes" id="UP000297948">
    <property type="component" value="Unassembled WGS sequence"/>
</dbReference>
<reference evidence="2 3" key="1">
    <citation type="submission" date="2019-03" db="EMBL/GenBank/DDBJ databases">
        <authorList>
            <person name="Gonzalez-Pimentel J.L."/>
        </authorList>
    </citation>
    <scope>NUCLEOTIDE SEQUENCE [LARGE SCALE GENOMIC DNA]</scope>
    <source>
        <strain evidence="2 3">JCM 31289</strain>
    </source>
</reference>
<feature type="region of interest" description="Disordered" evidence="1">
    <location>
        <begin position="175"/>
        <end position="197"/>
    </location>
</feature>
<dbReference type="OrthoDB" id="4350650at2"/>
<accession>A0A4Z0HFK9</accession>
<dbReference type="EMBL" id="SRID01000010">
    <property type="protein sequence ID" value="TGB18087.1"/>
    <property type="molecule type" value="Genomic_DNA"/>
</dbReference>
<proteinExistence type="predicted"/>
<gene>
    <name evidence="2" type="ORF">E4099_02365</name>
</gene>
<keyword evidence="3" id="KW-1185">Reference proteome</keyword>
<evidence type="ECO:0000256" key="1">
    <source>
        <dbReference type="SAM" id="MobiDB-lite"/>
    </source>
</evidence>
<name>A0A4Z0HFK9_9ACTN</name>
<evidence type="ECO:0000313" key="3">
    <source>
        <dbReference type="Proteomes" id="UP000297948"/>
    </source>
</evidence>
<evidence type="ECO:0000313" key="2">
    <source>
        <dbReference type="EMBL" id="TGB18087.1"/>
    </source>
</evidence>